<dbReference type="HOGENOM" id="CLU_136580_0_0_2"/>
<feature type="region of interest" description="Disordered" evidence="1">
    <location>
        <begin position="40"/>
        <end position="62"/>
    </location>
</feature>
<reference evidence="2 3" key="1">
    <citation type="journal article" date="2014" name="PLoS ONE">
        <title>Genome Sequence of Candidatus Nitrososphaera evergladensis from Group I.1b Enriched from Everglades Soil Reveals Novel Genomic Features of the Ammonia-Oxidizing Archaea.</title>
        <authorList>
            <person name="Zhalnina K.V."/>
            <person name="Dias R."/>
            <person name="Leonard M.T."/>
            <person name="Dorr de Quadros P."/>
            <person name="Camargo F.A."/>
            <person name="Drew J.C."/>
            <person name="Farmerie W.G."/>
            <person name="Daroub S.H."/>
            <person name="Triplett E.W."/>
        </authorList>
    </citation>
    <scope>NUCLEOTIDE SEQUENCE [LARGE SCALE GENOMIC DNA]</scope>
    <source>
        <strain evidence="2 3">SR1</strain>
    </source>
</reference>
<proteinExistence type="predicted"/>
<dbReference type="EMBL" id="CP007174">
    <property type="protein sequence ID" value="AIF82361.1"/>
    <property type="molecule type" value="Genomic_DNA"/>
</dbReference>
<feature type="compositionally biased region" description="Polar residues" evidence="1">
    <location>
        <begin position="52"/>
        <end position="62"/>
    </location>
</feature>
<dbReference type="GeneID" id="41596187"/>
<protein>
    <submittedName>
        <fullName evidence="2">Uncharacterized protein</fullName>
    </submittedName>
</protein>
<dbReference type="RefSeq" id="WP_148699360.1">
    <property type="nucleotide sequence ID" value="NZ_CP007174.1"/>
</dbReference>
<dbReference type="Proteomes" id="UP000028194">
    <property type="component" value="Chromosome"/>
</dbReference>
<accession>A0A075MLL1</accession>
<dbReference type="AlphaFoldDB" id="A0A075MLL1"/>
<keyword evidence="3" id="KW-1185">Reference proteome</keyword>
<evidence type="ECO:0000313" key="3">
    <source>
        <dbReference type="Proteomes" id="UP000028194"/>
    </source>
</evidence>
<gene>
    <name evidence="2" type="ORF">NTE_00279</name>
</gene>
<dbReference type="KEGG" id="nev:NTE_00279"/>
<evidence type="ECO:0000256" key="1">
    <source>
        <dbReference type="SAM" id="MobiDB-lite"/>
    </source>
</evidence>
<name>A0A075MLL1_9ARCH</name>
<organism evidence="2 3">
    <name type="scientific">Candidatus Nitrososphaera evergladensis SR1</name>
    <dbReference type="NCBI Taxonomy" id="1459636"/>
    <lineage>
        <taxon>Archaea</taxon>
        <taxon>Nitrososphaerota</taxon>
        <taxon>Nitrososphaeria</taxon>
        <taxon>Nitrososphaerales</taxon>
        <taxon>Nitrososphaeraceae</taxon>
        <taxon>Nitrososphaera</taxon>
    </lineage>
</organism>
<evidence type="ECO:0000313" key="2">
    <source>
        <dbReference type="EMBL" id="AIF82361.1"/>
    </source>
</evidence>
<dbReference type="OrthoDB" id="11034at2157"/>
<sequence>MKIGKAISIELDDGQRLSLSLKEAGELYLKLGKMLTYDREAGKNKSGRKSRTTFARSSNTTVTLSDAKRQEILAHLNKQISDTPRTLTNLLKGAKYSPSQLPLIRNMVESQQSIKAKAKGKRILYLRKRIKAIATKAAKGT</sequence>